<comment type="subcellular location">
    <subcellularLocation>
        <location evidence="1">Nucleus</location>
    </subcellularLocation>
</comment>
<evidence type="ECO:0000256" key="4">
    <source>
        <dbReference type="ARBA" id="ARBA00023163"/>
    </source>
</evidence>
<dbReference type="Proteomes" id="UP001359559">
    <property type="component" value="Unassembled WGS sequence"/>
</dbReference>
<evidence type="ECO:0000256" key="3">
    <source>
        <dbReference type="ARBA" id="ARBA00023125"/>
    </source>
</evidence>
<dbReference type="EMBL" id="JAYKXN010000001">
    <property type="protein sequence ID" value="KAK7319090.1"/>
    <property type="molecule type" value="Genomic_DNA"/>
</dbReference>
<dbReference type="SMART" id="SM00432">
    <property type="entry name" value="MADS"/>
    <property type="match status" value="1"/>
</dbReference>
<dbReference type="GO" id="GO:0003677">
    <property type="term" value="F:DNA binding"/>
    <property type="evidence" value="ECO:0007669"/>
    <property type="project" value="UniProtKB-KW"/>
</dbReference>
<dbReference type="PROSITE" id="PS50066">
    <property type="entry name" value="MADS_BOX_2"/>
    <property type="match status" value="1"/>
</dbReference>
<comment type="caution">
    <text evidence="7">The sequence shown here is derived from an EMBL/GenBank/DDBJ whole genome shotgun (WGS) entry which is preliminary data.</text>
</comment>
<protein>
    <recommendedName>
        <fullName evidence="6">MADS-box domain-containing protein</fullName>
    </recommendedName>
</protein>
<accession>A0AAN9KJP3</accession>
<evidence type="ECO:0000313" key="7">
    <source>
        <dbReference type="EMBL" id="KAK7319090.1"/>
    </source>
</evidence>
<gene>
    <name evidence="7" type="ORF">RJT34_03803</name>
</gene>
<evidence type="ECO:0000256" key="1">
    <source>
        <dbReference type="ARBA" id="ARBA00004123"/>
    </source>
</evidence>
<keyword evidence="4" id="KW-0804">Transcription</keyword>
<sequence length="145" mass="16611">MGRRKIDIELVEDPNRRQITFSKRRTGVDAVVTKFLNQQNNPNETESGSSSKVVNVNKINKQLGNLTKQVSKEENKRTMLDKTAKEITSSKKLSELKKAYATFVKLKKSIDAHVRDVEIAETLIEFSKKPIDRVKRRVSGKKIRN</sequence>
<organism evidence="7 8">
    <name type="scientific">Clitoria ternatea</name>
    <name type="common">Butterfly pea</name>
    <dbReference type="NCBI Taxonomy" id="43366"/>
    <lineage>
        <taxon>Eukaryota</taxon>
        <taxon>Viridiplantae</taxon>
        <taxon>Streptophyta</taxon>
        <taxon>Embryophyta</taxon>
        <taxon>Tracheophyta</taxon>
        <taxon>Spermatophyta</taxon>
        <taxon>Magnoliopsida</taxon>
        <taxon>eudicotyledons</taxon>
        <taxon>Gunneridae</taxon>
        <taxon>Pentapetalae</taxon>
        <taxon>rosids</taxon>
        <taxon>fabids</taxon>
        <taxon>Fabales</taxon>
        <taxon>Fabaceae</taxon>
        <taxon>Papilionoideae</taxon>
        <taxon>50 kb inversion clade</taxon>
        <taxon>NPAAA clade</taxon>
        <taxon>indigoferoid/millettioid clade</taxon>
        <taxon>Phaseoleae</taxon>
        <taxon>Clitoria</taxon>
    </lineage>
</organism>
<reference evidence="7 8" key="1">
    <citation type="submission" date="2024-01" db="EMBL/GenBank/DDBJ databases">
        <title>The genomes of 5 underutilized Papilionoideae crops provide insights into root nodulation and disease resistance.</title>
        <authorList>
            <person name="Yuan L."/>
        </authorList>
    </citation>
    <scope>NUCLEOTIDE SEQUENCE [LARGE SCALE GENOMIC DNA]</scope>
    <source>
        <strain evidence="7">LY-2023</strain>
        <tissue evidence="7">Leaf</tissue>
    </source>
</reference>
<dbReference type="AlphaFoldDB" id="A0AAN9KJP3"/>
<dbReference type="InterPro" id="IPR036879">
    <property type="entry name" value="TF_MADSbox_sf"/>
</dbReference>
<feature type="domain" description="MADS-box" evidence="6">
    <location>
        <begin position="1"/>
        <end position="28"/>
    </location>
</feature>
<dbReference type="GO" id="GO:0046983">
    <property type="term" value="F:protein dimerization activity"/>
    <property type="evidence" value="ECO:0007669"/>
    <property type="project" value="InterPro"/>
</dbReference>
<evidence type="ECO:0000256" key="5">
    <source>
        <dbReference type="ARBA" id="ARBA00023242"/>
    </source>
</evidence>
<keyword evidence="3" id="KW-0238">DNA-binding</keyword>
<keyword evidence="8" id="KW-1185">Reference proteome</keyword>
<proteinExistence type="predicted"/>
<dbReference type="SUPFAM" id="SSF55455">
    <property type="entry name" value="SRF-like"/>
    <property type="match status" value="1"/>
</dbReference>
<keyword evidence="2" id="KW-0805">Transcription regulation</keyword>
<dbReference type="GO" id="GO:0005634">
    <property type="term" value="C:nucleus"/>
    <property type="evidence" value="ECO:0007669"/>
    <property type="project" value="UniProtKB-SubCell"/>
</dbReference>
<evidence type="ECO:0000259" key="6">
    <source>
        <dbReference type="PROSITE" id="PS50066"/>
    </source>
</evidence>
<dbReference type="InterPro" id="IPR002100">
    <property type="entry name" value="TF_MADSbox"/>
</dbReference>
<keyword evidence="5" id="KW-0539">Nucleus</keyword>
<evidence type="ECO:0000313" key="8">
    <source>
        <dbReference type="Proteomes" id="UP001359559"/>
    </source>
</evidence>
<name>A0AAN9KJP3_CLITE</name>
<evidence type="ECO:0000256" key="2">
    <source>
        <dbReference type="ARBA" id="ARBA00023015"/>
    </source>
</evidence>